<keyword evidence="3" id="KW-1185">Reference proteome</keyword>
<dbReference type="InterPro" id="IPR036389">
    <property type="entry name" value="RNase_III_sf"/>
</dbReference>
<comment type="caution">
    <text evidence="2">The sequence shown here is derived from an EMBL/GenBank/DDBJ whole genome shotgun (WGS) entry which is preliminary data.</text>
</comment>
<dbReference type="SUPFAM" id="SSF69065">
    <property type="entry name" value="RNase III domain-like"/>
    <property type="match status" value="1"/>
</dbReference>
<gene>
    <name evidence="2" type="ORF">T459_14720</name>
</gene>
<reference evidence="2 3" key="1">
    <citation type="journal article" date="2014" name="Nat. Genet.">
        <title>Genome sequence of the hot pepper provides insights into the evolution of pungency in Capsicum species.</title>
        <authorList>
            <person name="Kim S."/>
            <person name="Park M."/>
            <person name="Yeom S.I."/>
            <person name="Kim Y.M."/>
            <person name="Lee J.M."/>
            <person name="Lee H.A."/>
            <person name="Seo E."/>
            <person name="Choi J."/>
            <person name="Cheong K."/>
            <person name="Kim K.T."/>
            <person name="Jung K."/>
            <person name="Lee G.W."/>
            <person name="Oh S.K."/>
            <person name="Bae C."/>
            <person name="Kim S.B."/>
            <person name="Lee H.Y."/>
            <person name="Kim S.Y."/>
            <person name="Kim M.S."/>
            <person name="Kang B.C."/>
            <person name="Jo Y.D."/>
            <person name="Yang H.B."/>
            <person name="Jeong H.J."/>
            <person name="Kang W.H."/>
            <person name="Kwon J.K."/>
            <person name="Shin C."/>
            <person name="Lim J.Y."/>
            <person name="Park J.H."/>
            <person name="Huh J.H."/>
            <person name="Kim J.S."/>
            <person name="Kim B.D."/>
            <person name="Cohen O."/>
            <person name="Paran I."/>
            <person name="Suh M.C."/>
            <person name="Lee S.B."/>
            <person name="Kim Y.K."/>
            <person name="Shin Y."/>
            <person name="Noh S.J."/>
            <person name="Park J."/>
            <person name="Seo Y.S."/>
            <person name="Kwon S.Y."/>
            <person name="Kim H.A."/>
            <person name="Park J.M."/>
            <person name="Kim H.J."/>
            <person name="Choi S.B."/>
            <person name="Bosland P.W."/>
            <person name="Reeves G."/>
            <person name="Jo S.H."/>
            <person name="Lee B.W."/>
            <person name="Cho H.T."/>
            <person name="Choi H.S."/>
            <person name="Lee M.S."/>
            <person name="Yu Y."/>
            <person name="Do Choi Y."/>
            <person name="Park B.S."/>
            <person name="van Deynze A."/>
            <person name="Ashrafi H."/>
            <person name="Hill T."/>
            <person name="Kim W.T."/>
            <person name="Pai H.S."/>
            <person name="Ahn H.K."/>
            <person name="Yeam I."/>
            <person name="Giovannoni J.J."/>
            <person name="Rose J.K."/>
            <person name="Sorensen I."/>
            <person name="Lee S.J."/>
            <person name="Kim R.W."/>
            <person name="Choi I.Y."/>
            <person name="Choi B.S."/>
            <person name="Lim J.S."/>
            <person name="Lee Y.H."/>
            <person name="Choi D."/>
        </authorList>
    </citation>
    <scope>NUCLEOTIDE SEQUENCE [LARGE SCALE GENOMIC DNA]</scope>
    <source>
        <strain evidence="3">cv. CM334</strain>
    </source>
</reference>
<dbReference type="PANTHER" id="PTHR14950">
    <property type="entry name" value="DICER-RELATED"/>
    <property type="match status" value="1"/>
</dbReference>
<dbReference type="Gramene" id="PHT81705">
    <property type="protein sequence ID" value="PHT81705"/>
    <property type="gene ID" value="T459_14720"/>
</dbReference>
<organism evidence="2 3">
    <name type="scientific">Capsicum annuum</name>
    <name type="common">Capsicum pepper</name>
    <dbReference type="NCBI Taxonomy" id="4072"/>
    <lineage>
        <taxon>Eukaryota</taxon>
        <taxon>Viridiplantae</taxon>
        <taxon>Streptophyta</taxon>
        <taxon>Embryophyta</taxon>
        <taxon>Tracheophyta</taxon>
        <taxon>Spermatophyta</taxon>
        <taxon>Magnoliopsida</taxon>
        <taxon>eudicotyledons</taxon>
        <taxon>Gunneridae</taxon>
        <taxon>Pentapetalae</taxon>
        <taxon>asterids</taxon>
        <taxon>lamiids</taxon>
        <taxon>Solanales</taxon>
        <taxon>Solanaceae</taxon>
        <taxon>Solanoideae</taxon>
        <taxon>Capsiceae</taxon>
        <taxon>Capsicum</taxon>
    </lineage>
</organism>
<evidence type="ECO:0000313" key="3">
    <source>
        <dbReference type="Proteomes" id="UP000222542"/>
    </source>
</evidence>
<dbReference type="GO" id="GO:0004525">
    <property type="term" value="F:ribonuclease III activity"/>
    <property type="evidence" value="ECO:0007669"/>
    <property type="project" value="InterPro"/>
</dbReference>
<dbReference type="PANTHER" id="PTHR14950:SF70">
    <property type="entry name" value="ENDORIBONUCLEASE DICER HOMOLOG 2"/>
    <property type="match status" value="1"/>
</dbReference>
<dbReference type="AlphaFoldDB" id="A0A2G2ZIF3"/>
<proteinExistence type="predicted"/>
<dbReference type="STRING" id="4072.A0A2G2ZIF3"/>
<dbReference type="OMA" id="ACPRAFV"/>
<reference evidence="2 3" key="2">
    <citation type="journal article" date="2017" name="Genome Biol.">
        <title>New reference genome sequences of hot pepper reveal the massive evolution of plant disease-resistance genes by retroduplication.</title>
        <authorList>
            <person name="Kim S."/>
            <person name="Park J."/>
            <person name="Yeom S.I."/>
            <person name="Kim Y.M."/>
            <person name="Seo E."/>
            <person name="Kim K.T."/>
            <person name="Kim M.S."/>
            <person name="Lee J.M."/>
            <person name="Cheong K."/>
            <person name="Shin H.S."/>
            <person name="Kim S.B."/>
            <person name="Han K."/>
            <person name="Lee J."/>
            <person name="Park M."/>
            <person name="Lee H.A."/>
            <person name="Lee H.Y."/>
            <person name="Lee Y."/>
            <person name="Oh S."/>
            <person name="Lee J.H."/>
            <person name="Choi E."/>
            <person name="Choi E."/>
            <person name="Lee S.E."/>
            <person name="Jeon J."/>
            <person name="Kim H."/>
            <person name="Choi G."/>
            <person name="Song H."/>
            <person name="Lee J."/>
            <person name="Lee S.C."/>
            <person name="Kwon J.K."/>
            <person name="Lee H.Y."/>
            <person name="Koo N."/>
            <person name="Hong Y."/>
            <person name="Kim R.W."/>
            <person name="Kang W.H."/>
            <person name="Huh J.H."/>
            <person name="Kang B.C."/>
            <person name="Yang T.J."/>
            <person name="Lee Y.H."/>
            <person name="Bennetzen J.L."/>
            <person name="Choi D."/>
        </authorList>
    </citation>
    <scope>NUCLEOTIDE SEQUENCE [LARGE SCALE GENOMIC DNA]</scope>
    <source>
        <strain evidence="3">cv. CM334</strain>
    </source>
</reference>
<name>A0A2G2ZIF3_CAPAN</name>
<accession>A0A2G2ZIF3</accession>
<protein>
    <recommendedName>
        <fullName evidence="4">RNase III domain-containing protein</fullName>
    </recommendedName>
</protein>
<keyword evidence="1" id="KW-0378">Hydrolase</keyword>
<dbReference type="GO" id="GO:0006396">
    <property type="term" value="P:RNA processing"/>
    <property type="evidence" value="ECO:0007669"/>
    <property type="project" value="InterPro"/>
</dbReference>
<evidence type="ECO:0000256" key="1">
    <source>
        <dbReference type="ARBA" id="ARBA00022801"/>
    </source>
</evidence>
<sequence>MLHYSGFDVLVKYRKVVALSFMKCLGVDVDFVDAPLPRHFSMNVEKLVNVRYLENLLHYKFNDPSLHVKMLTHGSYMIPTIPWCYQVLVDIIESLGGAIFVDSGLNKDTTFKCIRPRLEPSVIPQTIKPTL</sequence>
<evidence type="ECO:0008006" key="4">
    <source>
        <dbReference type="Google" id="ProtNLM"/>
    </source>
</evidence>
<dbReference type="Proteomes" id="UP000222542">
    <property type="component" value="Unassembled WGS sequence"/>
</dbReference>
<evidence type="ECO:0000313" key="2">
    <source>
        <dbReference type="EMBL" id="PHT81705.1"/>
    </source>
</evidence>
<dbReference type="EMBL" id="AYRZ02000005">
    <property type="protein sequence ID" value="PHT81705.1"/>
    <property type="molecule type" value="Genomic_DNA"/>
</dbReference>